<dbReference type="PANTHER" id="PTHR35936">
    <property type="entry name" value="MEMBRANE-BOUND LYTIC MUREIN TRANSGLYCOSYLASE F"/>
    <property type="match status" value="1"/>
</dbReference>
<dbReference type="CDD" id="cd01001">
    <property type="entry name" value="PBP2_HisJ_LAO_like"/>
    <property type="match status" value="1"/>
</dbReference>
<evidence type="ECO:0000256" key="1">
    <source>
        <dbReference type="ARBA" id="ARBA00022729"/>
    </source>
</evidence>
<reference evidence="4" key="1">
    <citation type="submission" date="2018-08" db="EMBL/GenBank/DDBJ databases">
        <authorList>
            <person name="Im W.T."/>
        </authorList>
    </citation>
    <scope>NUCLEOTIDE SEQUENCE [LARGE SCALE GENOMIC DNA]</scope>
    <source>
        <strain evidence="4">LA-28</strain>
    </source>
</reference>
<organism evidence="3 4">
    <name type="scientific">Mesorhizobium denitrificans</name>
    <dbReference type="NCBI Taxonomy" id="2294114"/>
    <lineage>
        <taxon>Bacteria</taxon>
        <taxon>Pseudomonadati</taxon>
        <taxon>Pseudomonadota</taxon>
        <taxon>Alphaproteobacteria</taxon>
        <taxon>Hyphomicrobiales</taxon>
        <taxon>Phyllobacteriaceae</taxon>
        <taxon>Mesorhizobium</taxon>
    </lineage>
</organism>
<gene>
    <name evidence="3" type="ORF">DY251_13255</name>
</gene>
<accession>A0A371XDT1</accession>
<dbReference type="SUPFAM" id="SSF53850">
    <property type="entry name" value="Periplasmic binding protein-like II"/>
    <property type="match status" value="1"/>
</dbReference>
<dbReference type="PANTHER" id="PTHR35936:SF35">
    <property type="entry name" value="L-CYSTINE-BINDING PROTEIN TCYJ"/>
    <property type="match status" value="1"/>
</dbReference>
<dbReference type="Proteomes" id="UP000262379">
    <property type="component" value="Unassembled WGS sequence"/>
</dbReference>
<dbReference type="EMBL" id="QURN01000009">
    <property type="protein sequence ID" value="RFC67194.1"/>
    <property type="molecule type" value="Genomic_DNA"/>
</dbReference>
<evidence type="ECO:0000313" key="3">
    <source>
        <dbReference type="EMBL" id="RFC67194.1"/>
    </source>
</evidence>
<dbReference type="Pfam" id="PF00497">
    <property type="entry name" value="SBP_bac_3"/>
    <property type="match status" value="1"/>
</dbReference>
<dbReference type="InterPro" id="IPR001638">
    <property type="entry name" value="Solute-binding_3/MltF_N"/>
</dbReference>
<sequence length="265" mass="29369">MVAQPLAAAESGLPALWDAKERLPKPDLSQVQRLRFLTTTDFPPFNFLDDGGRLSGFHVDLARAICAELSMADRCQIQALPWDELQTALEKGEGEAILAGISVTAQSRATYAFSRPYMIFPARFVTRRASPLDEPMADRLVNQRVGVIAGSTHERMLRAYFAGVKVITYDQPDWMYRDLRDAKLDAVFGDGMQLSFWLSGPEQQGCCSFAGGPYLAPEFLGQGLSIATTPENRALVDAFDYALQAISSKGTMTELYLRYFPVGFF</sequence>
<protein>
    <submittedName>
        <fullName evidence="3">Amino acid ABC transporter</fullName>
    </submittedName>
</protein>
<keyword evidence="4" id="KW-1185">Reference proteome</keyword>
<feature type="domain" description="Solute-binding protein family 3/N-terminal" evidence="2">
    <location>
        <begin position="33"/>
        <end position="263"/>
    </location>
</feature>
<keyword evidence="1" id="KW-0732">Signal</keyword>
<dbReference type="SMART" id="SM00062">
    <property type="entry name" value="PBPb"/>
    <property type="match status" value="1"/>
</dbReference>
<comment type="caution">
    <text evidence="3">The sequence shown here is derived from an EMBL/GenBank/DDBJ whole genome shotgun (WGS) entry which is preliminary data.</text>
</comment>
<dbReference type="RefSeq" id="WP_116624446.1">
    <property type="nucleotide sequence ID" value="NZ_QURN01000009.1"/>
</dbReference>
<evidence type="ECO:0000259" key="2">
    <source>
        <dbReference type="SMART" id="SM00062"/>
    </source>
</evidence>
<dbReference type="Gene3D" id="3.40.190.10">
    <property type="entry name" value="Periplasmic binding protein-like II"/>
    <property type="match status" value="2"/>
</dbReference>
<dbReference type="AlphaFoldDB" id="A0A371XDT1"/>
<proteinExistence type="predicted"/>
<evidence type="ECO:0000313" key="4">
    <source>
        <dbReference type="Proteomes" id="UP000262379"/>
    </source>
</evidence>
<name>A0A371XDT1_9HYPH</name>